<evidence type="ECO:0000313" key="1">
    <source>
        <dbReference type="EMBL" id="KAJ7564998.1"/>
    </source>
</evidence>
<organism evidence="1 2">
    <name type="scientific">Diphasiastrum complanatum</name>
    <name type="common">Issler's clubmoss</name>
    <name type="synonym">Lycopodium complanatum</name>
    <dbReference type="NCBI Taxonomy" id="34168"/>
    <lineage>
        <taxon>Eukaryota</taxon>
        <taxon>Viridiplantae</taxon>
        <taxon>Streptophyta</taxon>
        <taxon>Embryophyta</taxon>
        <taxon>Tracheophyta</taxon>
        <taxon>Lycopodiopsida</taxon>
        <taxon>Lycopodiales</taxon>
        <taxon>Lycopodiaceae</taxon>
        <taxon>Lycopodioideae</taxon>
        <taxon>Diphasiastrum</taxon>
    </lineage>
</organism>
<dbReference type="Proteomes" id="UP001162992">
    <property type="component" value="Chromosome 2"/>
</dbReference>
<name>A0ACC2EF27_DIPCM</name>
<reference evidence="2" key="1">
    <citation type="journal article" date="2024" name="Proc. Natl. Acad. Sci. U.S.A.">
        <title>Extraordinary preservation of gene collinearity over three hundred million years revealed in homosporous lycophytes.</title>
        <authorList>
            <person name="Li C."/>
            <person name="Wickell D."/>
            <person name="Kuo L.Y."/>
            <person name="Chen X."/>
            <person name="Nie B."/>
            <person name="Liao X."/>
            <person name="Peng D."/>
            <person name="Ji J."/>
            <person name="Jenkins J."/>
            <person name="Williams M."/>
            <person name="Shu S."/>
            <person name="Plott C."/>
            <person name="Barry K."/>
            <person name="Rajasekar S."/>
            <person name="Grimwood J."/>
            <person name="Han X."/>
            <person name="Sun S."/>
            <person name="Hou Z."/>
            <person name="He W."/>
            <person name="Dai G."/>
            <person name="Sun C."/>
            <person name="Schmutz J."/>
            <person name="Leebens-Mack J.H."/>
            <person name="Li F.W."/>
            <person name="Wang L."/>
        </authorList>
    </citation>
    <scope>NUCLEOTIDE SEQUENCE [LARGE SCALE GENOMIC DNA]</scope>
    <source>
        <strain evidence="2">cv. PW_Plant_1</strain>
    </source>
</reference>
<proteinExistence type="predicted"/>
<sequence length="661" mass="73978">MAALARRIVRKYSSAGLERVRSSAATGSWGLPATAPQAPQNLGYGAHGTGEKLEIAGRNNLNVANLDPEKFVWTIHNMCNILTHTAWRPEKEAALRGLGQLTPAHTVEVLRKRCADPRQALVFFKWLGQQSGYEHDLASYNILVSVLAESKLFSAAQEVYNDMHQMGLQLNTATSILIRNYSRAGMVDEALEAFHNLKSLSVVPDTQVYSAILETLMRAARYDEVFAIYQHMSNTGLVPDITNLQSLFNYYHHSEKPEQVYKIFEDLLKAGLIPKAEAQTAFIEGCCRTAKWKEAFNLYEEMVKDGRLPDPPTYLVLVDGLTKAGESDKVTFCAEKYAAIAGPDSVPCLEKVSADKDNLAKLGPLAALGLGVESEASKALKLKTQRFVSDICTILQQSMWGPEKEAALSTLANDIRPIHFIDVLKGGTVEAAEAYEFFKWLKKQPRYKHNLAAYNLMIGVLAAAHMFDPARQVLEDMHRDGFQVKAAMPVVIREYGKAGMVDQAVELFGKLKRFRVDPNNPAYNAVIDAIIRAGRYDKAIAMYEQLCSDGLVADIHNIRNIWEFYHNAGKPEQMYKFFEELCDKALIPWVTGYNVFIDGYSRTGRLEEACAFFDRMLASDCILEVKTYTVLKNSLKAAGDEEKAKFYFDKMLEKGFKPNIL</sequence>
<protein>
    <submittedName>
        <fullName evidence="1">Uncharacterized protein</fullName>
    </submittedName>
</protein>
<comment type="caution">
    <text evidence="1">The sequence shown here is derived from an EMBL/GenBank/DDBJ whole genome shotgun (WGS) entry which is preliminary data.</text>
</comment>
<dbReference type="EMBL" id="CM055093">
    <property type="protein sequence ID" value="KAJ7564998.1"/>
    <property type="molecule type" value="Genomic_DNA"/>
</dbReference>
<accession>A0ACC2EF27</accession>
<gene>
    <name evidence="1" type="ORF">O6H91_02G043800</name>
</gene>
<evidence type="ECO:0000313" key="2">
    <source>
        <dbReference type="Proteomes" id="UP001162992"/>
    </source>
</evidence>
<keyword evidence="2" id="KW-1185">Reference proteome</keyword>